<dbReference type="OrthoDB" id="396512at2"/>
<feature type="transmembrane region" description="Helical" evidence="1">
    <location>
        <begin position="276"/>
        <end position="299"/>
    </location>
</feature>
<dbReference type="InterPro" id="IPR029044">
    <property type="entry name" value="Nucleotide-diphossugar_trans"/>
</dbReference>
<dbReference type="Pfam" id="PF00535">
    <property type="entry name" value="Glycos_transf_2"/>
    <property type="match status" value="1"/>
</dbReference>
<dbReference type="PATRIC" id="fig|224013.5.peg.1769"/>
<accession>A0A0M4T0V9</accession>
<organism evidence="3 4">
    <name type="scientific">Nostoc piscinale CENA21</name>
    <dbReference type="NCBI Taxonomy" id="224013"/>
    <lineage>
        <taxon>Bacteria</taxon>
        <taxon>Bacillati</taxon>
        <taxon>Cyanobacteriota</taxon>
        <taxon>Cyanophyceae</taxon>
        <taxon>Nostocales</taxon>
        <taxon>Nostocaceae</taxon>
        <taxon>Nostoc</taxon>
    </lineage>
</organism>
<dbReference type="GO" id="GO:0016758">
    <property type="term" value="F:hexosyltransferase activity"/>
    <property type="evidence" value="ECO:0007669"/>
    <property type="project" value="UniProtKB-ARBA"/>
</dbReference>
<dbReference type="STRING" id="224013.ACX27_07265"/>
<evidence type="ECO:0000313" key="4">
    <source>
        <dbReference type="Proteomes" id="UP000062645"/>
    </source>
</evidence>
<dbReference type="AlphaFoldDB" id="A0A0M4T0V9"/>
<proteinExistence type="predicted"/>
<dbReference type="CDD" id="cd00761">
    <property type="entry name" value="Glyco_tranf_GTA_type"/>
    <property type="match status" value="1"/>
</dbReference>
<dbReference type="PANTHER" id="PTHR22916:SF3">
    <property type="entry name" value="UDP-GLCNAC:BETAGAL BETA-1,3-N-ACETYLGLUCOSAMINYLTRANSFERASE-LIKE PROTEIN 1"/>
    <property type="match status" value="1"/>
</dbReference>
<gene>
    <name evidence="3" type="ORF">ACX27_07265</name>
</gene>
<keyword evidence="4" id="KW-1185">Reference proteome</keyword>
<reference evidence="4" key="1">
    <citation type="submission" date="2015-07" db="EMBL/GenBank/DDBJ databases">
        <title>Genome Of Nitrogen-Fixing Cyanobacterium Nostoc piscinale CENA21 From Solimoes/Amazon River Floodplain Sediments And Comparative Genomics To Uncover Biosynthetic Natural Products Potential.</title>
        <authorList>
            <person name="Leao T.F."/>
            <person name="Leao P.N."/>
            <person name="Guimaraes P.I."/>
            <person name="de Melo A.G.C."/>
            <person name="Ramos R.T.J."/>
            <person name="Silva A."/>
            <person name="Fiore M.F."/>
            <person name="Schneider M.P.C."/>
        </authorList>
    </citation>
    <scope>NUCLEOTIDE SEQUENCE [LARGE SCALE GENOMIC DNA]</scope>
    <source>
        <strain evidence="4">CENA21</strain>
    </source>
</reference>
<evidence type="ECO:0000256" key="1">
    <source>
        <dbReference type="SAM" id="Phobius"/>
    </source>
</evidence>
<dbReference type="EMBL" id="CP012036">
    <property type="protein sequence ID" value="ALF52695.1"/>
    <property type="molecule type" value="Genomic_DNA"/>
</dbReference>
<dbReference type="RefSeq" id="WP_062290304.1">
    <property type="nucleotide sequence ID" value="NZ_CP012036.1"/>
</dbReference>
<sequence>MKFSIVITTYNRVSLLRRAVDSAINQTIPCEVIVSDDCSRDDTQAYVESLGDRVVYHRNEVNKGHAATVNAGVQKASGEWIKFLDDDDYLANNCIEEMAKAIAFCPSAVICSCVAAQVDEHEIELSRTPQLGPGLAFSVPQADIHYGMLLELLPFGTPVQVACSRDAFCKTGGWDSQLDANCDDIDSWLRIAQFGDAIFLNQCLAYRTIWPGAYNHKFAVAKRLDTNILIKEKIYPLVHKNHYNHLPKMGDIKKYLILHWAFVALKQRKFIVFLRMFYQSAFSLMVWKILLTIVFFRNLHFQNKLIKKSVLYY</sequence>
<evidence type="ECO:0000259" key="2">
    <source>
        <dbReference type="Pfam" id="PF00535"/>
    </source>
</evidence>
<dbReference type="InterPro" id="IPR001173">
    <property type="entry name" value="Glyco_trans_2-like"/>
</dbReference>
<dbReference type="KEGG" id="npz:ACX27_07265"/>
<evidence type="ECO:0000313" key="3">
    <source>
        <dbReference type="EMBL" id="ALF52695.1"/>
    </source>
</evidence>
<keyword evidence="1" id="KW-0472">Membrane</keyword>
<dbReference type="SUPFAM" id="SSF53448">
    <property type="entry name" value="Nucleotide-diphospho-sugar transferases"/>
    <property type="match status" value="1"/>
</dbReference>
<dbReference type="Proteomes" id="UP000062645">
    <property type="component" value="Chromosome"/>
</dbReference>
<feature type="domain" description="Glycosyltransferase 2-like" evidence="2">
    <location>
        <begin position="4"/>
        <end position="168"/>
    </location>
</feature>
<dbReference type="Gene3D" id="3.90.550.10">
    <property type="entry name" value="Spore Coat Polysaccharide Biosynthesis Protein SpsA, Chain A"/>
    <property type="match status" value="1"/>
</dbReference>
<protein>
    <submittedName>
        <fullName evidence="3">Glycosyl transferase</fullName>
    </submittedName>
</protein>
<reference evidence="3 4" key="2">
    <citation type="journal article" date="2016" name="Genome Announc.">
        <title>Draft Genome Sequence of the N2-Fixing Cyanobacterium Nostoc piscinale CENA21, Isolated from the Brazilian Amazon Floodplain.</title>
        <authorList>
            <person name="Leao T."/>
            <person name="Guimaraes P.I."/>
            <person name="de Melo A.G."/>
            <person name="Ramos R.T."/>
            <person name="Leao P.N."/>
            <person name="Silva A."/>
            <person name="Fiore M.F."/>
            <person name="Schneider M.P."/>
        </authorList>
    </citation>
    <scope>NUCLEOTIDE SEQUENCE [LARGE SCALE GENOMIC DNA]</scope>
    <source>
        <strain evidence="3 4">CENA21</strain>
    </source>
</reference>
<keyword evidence="1" id="KW-0812">Transmembrane</keyword>
<dbReference type="PANTHER" id="PTHR22916">
    <property type="entry name" value="GLYCOSYLTRANSFERASE"/>
    <property type="match status" value="1"/>
</dbReference>
<keyword evidence="3" id="KW-0808">Transferase</keyword>
<name>A0A0M4T0V9_9NOSO</name>
<keyword evidence="1" id="KW-1133">Transmembrane helix</keyword>